<proteinExistence type="predicted"/>
<organism evidence="2 3">
    <name type="scientific">Aquicella siphonis</name>
    <dbReference type="NCBI Taxonomy" id="254247"/>
    <lineage>
        <taxon>Bacteria</taxon>
        <taxon>Pseudomonadati</taxon>
        <taxon>Pseudomonadota</taxon>
        <taxon>Gammaproteobacteria</taxon>
        <taxon>Legionellales</taxon>
        <taxon>Coxiellaceae</taxon>
        <taxon>Aquicella</taxon>
    </lineage>
</organism>
<sequence length="139" mass="15250">MNLRIKWTCVMAVCLLMIHASFAWNIGSKGRVNGPSIHSTYFTTPNNASFPVHAQAYVGSLVNGTCQYNAAYDLGTEEIKTGDVIDIDAFRLKSIIGMGYSCMTIFYTLKQIVMETFQLNSDGINYVTASPATADISIM</sequence>
<feature type="chain" id="PRO_5022830179" evidence="1">
    <location>
        <begin position="24"/>
        <end position="139"/>
    </location>
</feature>
<evidence type="ECO:0000256" key="1">
    <source>
        <dbReference type="SAM" id="SignalP"/>
    </source>
</evidence>
<dbReference type="KEGG" id="asip:AQUSIP_00560"/>
<dbReference type="AlphaFoldDB" id="A0A5E4PDE2"/>
<dbReference type="OrthoDB" id="9914847at2"/>
<evidence type="ECO:0000313" key="2">
    <source>
        <dbReference type="EMBL" id="VVC74784.1"/>
    </source>
</evidence>
<dbReference type="RefSeq" id="WP_148337505.1">
    <property type="nucleotide sequence ID" value="NZ_LR699119.1"/>
</dbReference>
<reference evidence="2 3" key="1">
    <citation type="submission" date="2019-08" db="EMBL/GenBank/DDBJ databases">
        <authorList>
            <person name="Guy L."/>
        </authorList>
    </citation>
    <scope>NUCLEOTIDE SEQUENCE [LARGE SCALE GENOMIC DNA]</scope>
    <source>
        <strain evidence="2 3">SGT-108</strain>
    </source>
</reference>
<protein>
    <submittedName>
        <fullName evidence="2">Uncharacterized protein</fullName>
    </submittedName>
</protein>
<accession>A0A5E4PDE2</accession>
<gene>
    <name evidence="2" type="ORF">AQUSIP_00560</name>
</gene>
<name>A0A5E4PDE2_9COXI</name>
<dbReference type="Proteomes" id="UP000324194">
    <property type="component" value="Chromosome 1"/>
</dbReference>
<dbReference type="EMBL" id="LR699119">
    <property type="protein sequence ID" value="VVC74784.1"/>
    <property type="molecule type" value="Genomic_DNA"/>
</dbReference>
<keyword evidence="1" id="KW-0732">Signal</keyword>
<keyword evidence="3" id="KW-1185">Reference proteome</keyword>
<feature type="signal peptide" evidence="1">
    <location>
        <begin position="1"/>
        <end position="23"/>
    </location>
</feature>
<evidence type="ECO:0000313" key="3">
    <source>
        <dbReference type="Proteomes" id="UP000324194"/>
    </source>
</evidence>